<evidence type="ECO:0000313" key="2">
    <source>
        <dbReference type="EMBL" id="CAL1568576.1"/>
    </source>
</evidence>
<dbReference type="AlphaFoldDB" id="A0AAV2ITL6"/>
<feature type="compositionally biased region" description="Basic and acidic residues" evidence="1">
    <location>
        <begin position="124"/>
        <end position="135"/>
    </location>
</feature>
<organism evidence="2 3">
    <name type="scientific">Knipowitschia caucasica</name>
    <name type="common">Caucasian dwarf goby</name>
    <name type="synonym">Pomatoschistus caucasicus</name>
    <dbReference type="NCBI Taxonomy" id="637954"/>
    <lineage>
        <taxon>Eukaryota</taxon>
        <taxon>Metazoa</taxon>
        <taxon>Chordata</taxon>
        <taxon>Craniata</taxon>
        <taxon>Vertebrata</taxon>
        <taxon>Euteleostomi</taxon>
        <taxon>Actinopterygii</taxon>
        <taxon>Neopterygii</taxon>
        <taxon>Teleostei</taxon>
        <taxon>Neoteleostei</taxon>
        <taxon>Acanthomorphata</taxon>
        <taxon>Gobiaria</taxon>
        <taxon>Gobiiformes</taxon>
        <taxon>Gobioidei</taxon>
        <taxon>Gobiidae</taxon>
        <taxon>Gobiinae</taxon>
        <taxon>Knipowitschia</taxon>
    </lineage>
</organism>
<feature type="region of interest" description="Disordered" evidence="1">
    <location>
        <begin position="1"/>
        <end position="24"/>
    </location>
</feature>
<evidence type="ECO:0000313" key="3">
    <source>
        <dbReference type="Proteomes" id="UP001497482"/>
    </source>
</evidence>
<accession>A0AAV2ITL6</accession>
<dbReference type="EMBL" id="OZ035823">
    <property type="protein sequence ID" value="CAL1568576.1"/>
    <property type="molecule type" value="Genomic_DNA"/>
</dbReference>
<sequence length="146" mass="16377">MTSESDWVRLVRGPQGQTGEMTSESDWVRLVRGPQGQTGEMTSESDWVRLVRGPQGQTGEMTSESDWVRLVRGPQGQTGEMTSESDWELQCSSLYQSRSQCESAVTLHSVSVYEAAQEHVCRAQPEPDDRARIWPDSKNLNQAEDT</sequence>
<dbReference type="Proteomes" id="UP001497482">
    <property type="component" value="Chromosome 1"/>
</dbReference>
<proteinExistence type="predicted"/>
<evidence type="ECO:0000256" key="1">
    <source>
        <dbReference type="SAM" id="MobiDB-lite"/>
    </source>
</evidence>
<feature type="compositionally biased region" description="Polar residues" evidence="1">
    <location>
        <begin position="15"/>
        <end position="24"/>
    </location>
</feature>
<name>A0AAV2ITL6_KNICA</name>
<feature type="region of interest" description="Disordered" evidence="1">
    <location>
        <begin position="124"/>
        <end position="146"/>
    </location>
</feature>
<gene>
    <name evidence="2" type="ORF">KC01_LOCUS1164</name>
</gene>
<keyword evidence="3" id="KW-1185">Reference proteome</keyword>
<protein>
    <submittedName>
        <fullName evidence="2">Uncharacterized protein</fullName>
    </submittedName>
</protein>
<reference evidence="2 3" key="1">
    <citation type="submission" date="2024-04" db="EMBL/GenBank/DDBJ databases">
        <authorList>
            <person name="Waldvogel A.-M."/>
            <person name="Schoenle A."/>
        </authorList>
    </citation>
    <scope>NUCLEOTIDE SEQUENCE [LARGE SCALE GENOMIC DNA]</scope>
</reference>